<dbReference type="OrthoDB" id="2789670at2759"/>
<dbReference type="RefSeq" id="XP_016624002.1">
    <property type="nucleotide sequence ID" value="XM_016760481.1"/>
</dbReference>
<dbReference type="AlphaFoldDB" id="A0A0D2HVE5"/>
<proteinExistence type="predicted"/>
<sequence length="117" mass="13105">MSKPSKDIYGHGSSCTKDLNYVILGGTHTHLIDVVDKVELGRKWKQLSSAFAIKNPEAWEFKVVEVTERLLKQFDIHCTAPLPVEDGIPYPADLNLDYGKWINLFTIEAIDSIAMSA</sequence>
<reference evidence="1" key="1">
    <citation type="submission" date="2015-01" db="EMBL/GenBank/DDBJ databases">
        <title>The Genome Sequence of Cladophialophora bantiana CBS 173.52.</title>
        <authorList>
            <consortium name="The Broad Institute Genomics Platform"/>
            <person name="Cuomo C."/>
            <person name="de Hoog S."/>
            <person name="Gorbushina A."/>
            <person name="Stielow B."/>
            <person name="Teixiera M."/>
            <person name="Abouelleil A."/>
            <person name="Chapman S.B."/>
            <person name="Priest M."/>
            <person name="Young S.K."/>
            <person name="Wortman J."/>
            <person name="Nusbaum C."/>
            <person name="Birren B."/>
        </authorList>
    </citation>
    <scope>NUCLEOTIDE SEQUENCE [LARGE SCALE GENOMIC DNA]</scope>
    <source>
        <strain evidence="1">CBS 173.52</strain>
    </source>
</reference>
<dbReference type="VEuPathDB" id="FungiDB:Z519_02725"/>
<accession>A0A0D2HVE5</accession>
<name>A0A0D2HVE5_CLAB1</name>
<protein>
    <submittedName>
        <fullName evidence="1">Uncharacterized protein</fullName>
    </submittedName>
</protein>
<dbReference type="GeneID" id="27695653"/>
<gene>
    <name evidence="1" type="ORF">Z519_02725</name>
</gene>
<organism evidence="1">
    <name type="scientific">Cladophialophora bantiana (strain ATCC 10958 / CBS 173.52 / CDC B-1940 / NIH 8579)</name>
    <name type="common">Xylohypha bantiana</name>
    <dbReference type="NCBI Taxonomy" id="1442370"/>
    <lineage>
        <taxon>Eukaryota</taxon>
        <taxon>Fungi</taxon>
        <taxon>Dikarya</taxon>
        <taxon>Ascomycota</taxon>
        <taxon>Pezizomycotina</taxon>
        <taxon>Eurotiomycetes</taxon>
        <taxon>Chaetothyriomycetidae</taxon>
        <taxon>Chaetothyriales</taxon>
        <taxon>Herpotrichiellaceae</taxon>
        <taxon>Cladophialophora</taxon>
    </lineage>
</organism>
<dbReference type="HOGENOM" id="CLU_2084597_0_0_1"/>
<dbReference type="EMBL" id="KN846982">
    <property type="protein sequence ID" value="KIW97333.1"/>
    <property type="molecule type" value="Genomic_DNA"/>
</dbReference>
<evidence type="ECO:0000313" key="1">
    <source>
        <dbReference type="EMBL" id="KIW97333.1"/>
    </source>
</evidence>